<dbReference type="Proteomes" id="UP000013047">
    <property type="component" value="Unassembled WGS sequence"/>
</dbReference>
<sequence length="34" mass="3934">AAAFVLGWHAPRYARLRRRVLGECEPLLWGGKPW</sequence>
<comment type="caution">
    <text evidence="1">The sequence shown here is derived from an EMBL/GenBank/DDBJ whole genome shotgun (WGS) entry which is preliminary data.</text>
</comment>
<dbReference type="EMBL" id="AMXF01000215">
    <property type="protein sequence ID" value="ENO95469.1"/>
    <property type="molecule type" value="Genomic_DNA"/>
</dbReference>
<protein>
    <submittedName>
        <fullName evidence="1">CHAD domain containing protein</fullName>
    </submittedName>
</protein>
<feature type="non-terminal residue" evidence="1">
    <location>
        <position position="1"/>
    </location>
</feature>
<evidence type="ECO:0000313" key="2">
    <source>
        <dbReference type="Proteomes" id="UP000013047"/>
    </source>
</evidence>
<organism evidence="1 2">
    <name type="scientific">Thauera phenylacetica B4P</name>
    <dbReference type="NCBI Taxonomy" id="1234382"/>
    <lineage>
        <taxon>Bacteria</taxon>
        <taxon>Pseudomonadati</taxon>
        <taxon>Pseudomonadota</taxon>
        <taxon>Betaproteobacteria</taxon>
        <taxon>Rhodocyclales</taxon>
        <taxon>Zoogloeaceae</taxon>
        <taxon>Thauera</taxon>
    </lineage>
</organism>
<accession>N6ZTL0</accession>
<reference evidence="1 2" key="1">
    <citation type="submission" date="2012-09" db="EMBL/GenBank/DDBJ databases">
        <title>Draft Genome Sequences of 6 Strains from Genus Thauera.</title>
        <authorList>
            <person name="Liu B."/>
            <person name="Shapleigh J.P."/>
            <person name="Frostegard A.H."/>
        </authorList>
    </citation>
    <scope>NUCLEOTIDE SEQUENCE [LARGE SCALE GENOMIC DNA]</scope>
    <source>
        <strain evidence="1 2">B4P</strain>
    </source>
</reference>
<proteinExistence type="predicted"/>
<gene>
    <name evidence="1" type="ORF">C667_18906</name>
</gene>
<evidence type="ECO:0000313" key="1">
    <source>
        <dbReference type="EMBL" id="ENO95469.1"/>
    </source>
</evidence>
<keyword evidence="2" id="KW-1185">Reference proteome</keyword>
<name>N6ZTL0_9RHOO</name>
<dbReference type="AlphaFoldDB" id="N6ZTL0"/>